<dbReference type="RefSeq" id="WP_004595070.1">
    <property type="nucleotide sequence ID" value="NZ_AOLY01000048.1"/>
</dbReference>
<keyword evidence="2" id="KW-1003">Cell membrane</keyword>
<feature type="transmembrane region" description="Helical" evidence="6">
    <location>
        <begin position="58"/>
        <end position="78"/>
    </location>
</feature>
<dbReference type="PANTHER" id="PTHR30482">
    <property type="entry name" value="HIGH-AFFINITY BRANCHED-CHAIN AMINO ACID TRANSPORT SYSTEM PERMEASE"/>
    <property type="match status" value="1"/>
</dbReference>
<proteinExistence type="predicted"/>
<feature type="transmembrane region" description="Helical" evidence="6">
    <location>
        <begin position="212"/>
        <end position="232"/>
    </location>
</feature>
<feature type="transmembrane region" description="Helical" evidence="6">
    <location>
        <begin position="112"/>
        <end position="130"/>
    </location>
</feature>
<comment type="caution">
    <text evidence="7">The sequence shown here is derived from an EMBL/GenBank/DDBJ whole genome shotgun (WGS) entry which is preliminary data.</text>
</comment>
<comment type="subcellular location">
    <subcellularLocation>
        <location evidence="1">Cell membrane</location>
        <topology evidence="1">Multi-pass membrane protein</topology>
    </subcellularLocation>
</comment>
<protein>
    <submittedName>
        <fullName evidence="7">Branched chain amino acid ABC transporter</fullName>
    </submittedName>
</protein>
<dbReference type="OrthoDB" id="30958at2157"/>
<dbReference type="PATRIC" id="fig|1227453.3.peg.4165"/>
<dbReference type="InterPro" id="IPR043428">
    <property type="entry name" value="LivM-like"/>
</dbReference>
<evidence type="ECO:0000313" key="7">
    <source>
        <dbReference type="EMBL" id="EMA26983.1"/>
    </source>
</evidence>
<feature type="transmembrane region" description="Helical" evidence="6">
    <location>
        <begin position="252"/>
        <end position="277"/>
    </location>
</feature>
<evidence type="ECO:0000256" key="5">
    <source>
        <dbReference type="ARBA" id="ARBA00023136"/>
    </source>
</evidence>
<feature type="transmembrane region" description="Helical" evidence="6">
    <location>
        <begin position="84"/>
        <end position="105"/>
    </location>
</feature>
<feature type="transmembrane region" description="Helical" evidence="6">
    <location>
        <begin position="163"/>
        <end position="183"/>
    </location>
</feature>
<evidence type="ECO:0000256" key="3">
    <source>
        <dbReference type="ARBA" id="ARBA00022692"/>
    </source>
</evidence>
<dbReference type="GO" id="GO:0005886">
    <property type="term" value="C:plasma membrane"/>
    <property type="evidence" value="ECO:0007669"/>
    <property type="project" value="UniProtKB-SubCell"/>
</dbReference>
<feature type="transmembrane region" description="Helical" evidence="6">
    <location>
        <begin position="284"/>
        <end position="303"/>
    </location>
</feature>
<keyword evidence="4 6" id="KW-1133">Transmembrane helix</keyword>
<gene>
    <name evidence="7" type="ORF">C444_21206</name>
</gene>
<evidence type="ECO:0000256" key="4">
    <source>
        <dbReference type="ARBA" id="ARBA00022989"/>
    </source>
</evidence>
<dbReference type="EMBL" id="AOLY01000048">
    <property type="protein sequence ID" value="EMA26983.1"/>
    <property type="molecule type" value="Genomic_DNA"/>
</dbReference>
<reference evidence="7 8" key="1">
    <citation type="journal article" date="2014" name="PLoS Genet.">
        <title>Phylogenetically driven sequencing of extremely halophilic archaea reveals strategies for static and dynamic osmo-response.</title>
        <authorList>
            <person name="Becker E.A."/>
            <person name="Seitzer P.M."/>
            <person name="Tritt A."/>
            <person name="Larsen D."/>
            <person name="Krusor M."/>
            <person name="Yao A.I."/>
            <person name="Wu D."/>
            <person name="Madern D."/>
            <person name="Eisen J.A."/>
            <person name="Darling A.E."/>
            <person name="Facciotti M.T."/>
        </authorList>
    </citation>
    <scope>NUCLEOTIDE SEQUENCE [LARGE SCALE GENOMIC DNA]</scope>
    <source>
        <strain evidence="8">ATCC 49778 / DSM 6131 / JCM 7785 / NBRC 101032 / NCIMB 13157 / TR-1</strain>
    </source>
</reference>
<dbReference type="eggNOG" id="arCOG01274">
    <property type="taxonomic scope" value="Archaea"/>
</dbReference>
<dbReference type="InterPro" id="IPR001851">
    <property type="entry name" value="ABC_transp_permease"/>
</dbReference>
<sequence>MKRDRYHLLLVAGVLAAIPPAFFAPGESYLARVFILMVLYAILTTALNLVFGHTDQLLLFTGAVAAIGAYTTALTAQWLGISPWFSLLAGGLLAGVVGVTVTYVAAIRELTVIVISILTLALQFSIIELVNSLRDVTGGVTGLAFDGLTIPPLVNLPWFTEDIVLFYTLGVVLLGMLAVYQYLMNSRYGLAFEMIRQDETAAKSVGLDTVKYKVIAGFVATFAIGLVGPFFAQLSGFVSPGTYQFNNIDVLILIMLIVGGLRTMYGPLVGSAIIILLNEQLRAFAEFRSILFGTLLVVLFLYFRDGVVPFVDDYLDKWDVKRRAQDLMPGSRAPER</sequence>
<dbReference type="STRING" id="1227453.C444_21206"/>
<keyword evidence="8" id="KW-1185">Reference proteome</keyword>
<feature type="transmembrane region" description="Helical" evidence="6">
    <location>
        <begin position="33"/>
        <end position="51"/>
    </location>
</feature>
<keyword evidence="3 6" id="KW-0812">Transmembrane</keyword>
<evidence type="ECO:0000256" key="2">
    <source>
        <dbReference type="ARBA" id="ARBA00022475"/>
    </source>
</evidence>
<keyword evidence="5 6" id="KW-0472">Membrane</keyword>
<dbReference type="PANTHER" id="PTHR30482:SF10">
    <property type="entry name" value="HIGH-AFFINITY BRANCHED-CHAIN AMINO ACID TRANSPORT PROTEIN BRAE"/>
    <property type="match status" value="1"/>
</dbReference>
<dbReference type="CDD" id="cd06581">
    <property type="entry name" value="TM_PBP1_LivM_like"/>
    <property type="match status" value="1"/>
</dbReference>
<evidence type="ECO:0000256" key="1">
    <source>
        <dbReference type="ARBA" id="ARBA00004651"/>
    </source>
</evidence>
<organism evidence="7 8">
    <name type="scientific">Haloarcula japonica (strain ATCC 49778 / DSM 6131 / JCM 7785 / NBRC 101032 / NCIMB 13157 / TR-1)</name>
    <dbReference type="NCBI Taxonomy" id="1227453"/>
    <lineage>
        <taxon>Archaea</taxon>
        <taxon>Methanobacteriati</taxon>
        <taxon>Methanobacteriota</taxon>
        <taxon>Stenosarchaea group</taxon>
        <taxon>Halobacteria</taxon>
        <taxon>Halobacteriales</taxon>
        <taxon>Haloarculaceae</taxon>
        <taxon>Haloarcula</taxon>
    </lineage>
</organism>
<dbReference type="Proteomes" id="UP000011524">
    <property type="component" value="Unassembled WGS sequence"/>
</dbReference>
<name>M0L1M6_HALJT</name>
<evidence type="ECO:0000256" key="6">
    <source>
        <dbReference type="SAM" id="Phobius"/>
    </source>
</evidence>
<evidence type="ECO:0000313" key="8">
    <source>
        <dbReference type="Proteomes" id="UP000011524"/>
    </source>
</evidence>
<accession>M0L1M6</accession>
<dbReference type="Pfam" id="PF02653">
    <property type="entry name" value="BPD_transp_2"/>
    <property type="match status" value="1"/>
</dbReference>
<dbReference type="AlphaFoldDB" id="M0L1M6"/>
<dbReference type="GO" id="GO:0015658">
    <property type="term" value="F:branched-chain amino acid transmembrane transporter activity"/>
    <property type="evidence" value="ECO:0007669"/>
    <property type="project" value="InterPro"/>
</dbReference>